<sequence>MHTPKRARLVFPQSVNLPSKFPRRVTIENLSDELLLNIFRYYLDASPRFWLWLVHICCKWRRIVFASQQALRLRLFCTHGTSVLWLKALDCWSALPIVVQYGGSLALDPPAPEDEDNIMATLKQPDRVNSISLTVTSSLLEKLPTIEKPFSQLEDLVLLSQDNVRQTLPRTFRNLVGPSAS</sequence>
<dbReference type="EMBL" id="JAKELL010000013">
    <property type="protein sequence ID" value="KAH8994822.1"/>
    <property type="molecule type" value="Genomic_DNA"/>
</dbReference>
<dbReference type="Proteomes" id="UP001201163">
    <property type="component" value="Unassembled WGS sequence"/>
</dbReference>
<evidence type="ECO:0008006" key="3">
    <source>
        <dbReference type="Google" id="ProtNLM"/>
    </source>
</evidence>
<keyword evidence="2" id="KW-1185">Reference proteome</keyword>
<protein>
    <recommendedName>
        <fullName evidence="3">F-box domain-containing protein</fullName>
    </recommendedName>
</protein>
<comment type="caution">
    <text evidence="1">The sequence shown here is derived from an EMBL/GenBank/DDBJ whole genome shotgun (WGS) entry which is preliminary data.</text>
</comment>
<proteinExistence type="predicted"/>
<dbReference type="AlphaFoldDB" id="A0AAD4LK21"/>
<name>A0AAD4LK21_9AGAM</name>
<evidence type="ECO:0000313" key="1">
    <source>
        <dbReference type="EMBL" id="KAH8994822.1"/>
    </source>
</evidence>
<organism evidence="1 2">
    <name type="scientific">Lactarius akahatsu</name>
    <dbReference type="NCBI Taxonomy" id="416441"/>
    <lineage>
        <taxon>Eukaryota</taxon>
        <taxon>Fungi</taxon>
        <taxon>Dikarya</taxon>
        <taxon>Basidiomycota</taxon>
        <taxon>Agaricomycotina</taxon>
        <taxon>Agaricomycetes</taxon>
        <taxon>Russulales</taxon>
        <taxon>Russulaceae</taxon>
        <taxon>Lactarius</taxon>
    </lineage>
</organism>
<accession>A0AAD4LK21</accession>
<reference evidence="1" key="1">
    <citation type="submission" date="2022-01" db="EMBL/GenBank/DDBJ databases">
        <title>Comparative genomics reveals a dynamic genome evolution in the ectomycorrhizal milk-cap (Lactarius) mushrooms.</title>
        <authorList>
            <consortium name="DOE Joint Genome Institute"/>
            <person name="Lebreton A."/>
            <person name="Tang N."/>
            <person name="Kuo A."/>
            <person name="LaButti K."/>
            <person name="Drula E."/>
            <person name="Barry K."/>
            <person name="Clum A."/>
            <person name="Lipzen A."/>
            <person name="Mousain D."/>
            <person name="Ng V."/>
            <person name="Wang R."/>
            <person name="Wang X."/>
            <person name="Dai Y."/>
            <person name="Henrissat B."/>
            <person name="Grigoriev I.V."/>
            <person name="Guerin-Laguette A."/>
            <person name="Yu F."/>
            <person name="Martin F.M."/>
        </authorList>
    </citation>
    <scope>NUCLEOTIDE SEQUENCE</scope>
    <source>
        <strain evidence="1">QP</strain>
    </source>
</reference>
<gene>
    <name evidence="1" type="ORF">EDB92DRAFT_227576</name>
</gene>
<evidence type="ECO:0000313" key="2">
    <source>
        <dbReference type="Proteomes" id="UP001201163"/>
    </source>
</evidence>